<dbReference type="PROSITE" id="PS00194">
    <property type="entry name" value="THIOREDOXIN_1"/>
    <property type="match status" value="1"/>
</dbReference>
<feature type="chain" id="PRO_5015083908" description="Thioredoxin domain-containing protein" evidence="5">
    <location>
        <begin position="18"/>
        <end position="702"/>
    </location>
</feature>
<feature type="transmembrane region" description="Helical" evidence="4">
    <location>
        <begin position="637"/>
        <end position="654"/>
    </location>
</feature>
<dbReference type="Pfam" id="PF00085">
    <property type="entry name" value="Thioredoxin"/>
    <property type="match status" value="2"/>
</dbReference>
<keyword evidence="2 5" id="KW-0732">Signal</keyword>
<keyword evidence="4" id="KW-0812">Transmembrane</keyword>
<dbReference type="GO" id="GO:0003756">
    <property type="term" value="F:protein disulfide isomerase activity"/>
    <property type="evidence" value="ECO:0007669"/>
    <property type="project" value="TreeGrafter"/>
</dbReference>
<dbReference type="AlphaFoldDB" id="A0A2N5UTW0"/>
<dbReference type="EMBL" id="PGCJ01000109">
    <property type="protein sequence ID" value="PLW47599.1"/>
    <property type="molecule type" value="Genomic_DNA"/>
</dbReference>
<dbReference type="PANTHER" id="PTHR45672:SF3">
    <property type="entry name" value="THIOREDOXIN DOMAIN-CONTAINING PROTEIN 5"/>
    <property type="match status" value="1"/>
</dbReference>
<dbReference type="PROSITE" id="PS51352">
    <property type="entry name" value="THIOREDOXIN_2"/>
    <property type="match status" value="2"/>
</dbReference>
<feature type="signal peptide" evidence="5">
    <location>
        <begin position="1"/>
        <end position="17"/>
    </location>
</feature>
<dbReference type="InterPro" id="IPR051063">
    <property type="entry name" value="PDI"/>
</dbReference>
<dbReference type="GO" id="GO:0006457">
    <property type="term" value="P:protein folding"/>
    <property type="evidence" value="ECO:0007669"/>
    <property type="project" value="TreeGrafter"/>
</dbReference>
<dbReference type="GO" id="GO:0005783">
    <property type="term" value="C:endoplasmic reticulum"/>
    <property type="evidence" value="ECO:0007669"/>
    <property type="project" value="TreeGrafter"/>
</dbReference>
<feature type="compositionally biased region" description="Low complexity" evidence="3">
    <location>
        <begin position="200"/>
        <end position="216"/>
    </location>
</feature>
<keyword evidence="4" id="KW-1133">Transmembrane helix</keyword>
<evidence type="ECO:0000256" key="3">
    <source>
        <dbReference type="SAM" id="MobiDB-lite"/>
    </source>
</evidence>
<evidence type="ECO:0000313" key="10">
    <source>
        <dbReference type="Proteomes" id="UP000235392"/>
    </source>
</evidence>
<name>A0A2N5UTW0_9BASI</name>
<dbReference type="Proteomes" id="UP000235392">
    <property type="component" value="Unassembled WGS sequence"/>
</dbReference>
<dbReference type="Gene3D" id="3.40.30.10">
    <property type="entry name" value="Glutaredoxin"/>
    <property type="match status" value="2"/>
</dbReference>
<evidence type="ECO:0000256" key="2">
    <source>
        <dbReference type="ARBA" id="ARBA00022729"/>
    </source>
</evidence>
<dbReference type="STRING" id="200324.A0A2N5UTW0"/>
<accession>A0A2N5UTW0</accession>
<comment type="similarity">
    <text evidence="1">Belongs to the protein disulfide isomerase family.</text>
</comment>
<evidence type="ECO:0000313" key="8">
    <source>
        <dbReference type="EMBL" id="PLW47599.1"/>
    </source>
</evidence>
<evidence type="ECO:0000256" key="1">
    <source>
        <dbReference type="ARBA" id="ARBA00006347"/>
    </source>
</evidence>
<sequence length="702" mass="77696">MVVLAALLSLLVRGVMGVQLHAGDQLNENSFDSSIQHGLWFIECYSPFCPHCKHFAPTWIELVDKMKPRQLDGLNMGQVDCIAQGDLCIRLDVDYYPQMKLYEDGKFIESYNGDKKVEAIAAYLEQKTEAYRSTHHQQQQQQQYTDPAAPATPAPVQGTPSSADDGKTHSASSTPPDTTHTTTEQPGAHPHQTLEHPSVSPKKPTTTATPTGPASTHNPTGSVVTLDKHNWHAYTNPPSNPLPIFIQFQTAWCKECRTLAPVWDQVAHLLAKEANVAVLDCEAPENTDICRAEHAVQFPSFVMYHDGTKVAYSGPKEASSMVEFAHKTIATPGSLEINVREFEDTLQKKRVFFLLLHSSRTPLWIIKAVETVGKGFQGSAVILKSDSQTLYDRQELSNMKAYMLVFKESEPRAWAKLELEEDAGTGTGTVGAGERQQKLGTAIRHWMSVHSIGIQAELGPHNLHRLFNSGARKLVVLSCLSGIVTSTASNNRTSSVPAVDHSNPKALLLRDEIRLWARQWRLSQIARAVDIPIDWVWVNSEVWAEWLYDSYGITLPPPSAEDPTKSSSIIIVDPQHHVFYLRQENGRPIAFLPASVFQTLLAIEMNKLQGSLQGSLASRIAWRVQRLKHSLRMVTEPQWILFWMVVVGVAGWWYKRRAGRSGGGYGGLSSSMPATASSSSSDPKPAFATVFGLVSNVPLKAD</sequence>
<proteinExistence type="inferred from homology"/>
<dbReference type="PANTHER" id="PTHR45672">
    <property type="entry name" value="PROTEIN DISULFIDE-ISOMERASE C17H9.14C-RELATED"/>
    <property type="match status" value="1"/>
</dbReference>
<keyword evidence="4" id="KW-0472">Membrane</keyword>
<evidence type="ECO:0000256" key="5">
    <source>
        <dbReference type="SAM" id="SignalP"/>
    </source>
</evidence>
<feature type="compositionally biased region" description="Low complexity" evidence="3">
    <location>
        <begin position="137"/>
        <end position="160"/>
    </location>
</feature>
<comment type="caution">
    <text evidence="7">The sequence shown here is derived from an EMBL/GenBank/DDBJ whole genome shotgun (WGS) entry which is preliminary data.</text>
</comment>
<feature type="domain" description="Thioredoxin" evidence="6">
    <location>
        <begin position="1"/>
        <end position="129"/>
    </location>
</feature>
<gene>
    <name evidence="8" type="ORF">PCANC_18664</name>
    <name evidence="7" type="ORF">PCASD_10150</name>
</gene>
<organism evidence="7 10">
    <name type="scientific">Puccinia coronata f. sp. avenae</name>
    <dbReference type="NCBI Taxonomy" id="200324"/>
    <lineage>
        <taxon>Eukaryota</taxon>
        <taxon>Fungi</taxon>
        <taxon>Dikarya</taxon>
        <taxon>Basidiomycota</taxon>
        <taxon>Pucciniomycotina</taxon>
        <taxon>Pucciniomycetes</taxon>
        <taxon>Pucciniales</taxon>
        <taxon>Pucciniaceae</taxon>
        <taxon>Puccinia</taxon>
    </lineage>
</organism>
<evidence type="ECO:0000313" key="9">
    <source>
        <dbReference type="Proteomes" id="UP000235388"/>
    </source>
</evidence>
<dbReference type="InterPro" id="IPR013766">
    <property type="entry name" value="Thioredoxin_domain"/>
</dbReference>
<feature type="region of interest" description="Disordered" evidence="3">
    <location>
        <begin position="131"/>
        <end position="224"/>
    </location>
</feature>
<dbReference type="EMBL" id="PGCI01000092">
    <property type="protein sequence ID" value="PLW41189.1"/>
    <property type="molecule type" value="Genomic_DNA"/>
</dbReference>
<evidence type="ECO:0000256" key="4">
    <source>
        <dbReference type="SAM" id="Phobius"/>
    </source>
</evidence>
<evidence type="ECO:0000313" key="7">
    <source>
        <dbReference type="EMBL" id="PLW41189.1"/>
    </source>
</evidence>
<evidence type="ECO:0000259" key="6">
    <source>
        <dbReference type="PROSITE" id="PS51352"/>
    </source>
</evidence>
<dbReference type="InterPro" id="IPR036249">
    <property type="entry name" value="Thioredoxin-like_sf"/>
</dbReference>
<dbReference type="CDD" id="cd02961">
    <property type="entry name" value="PDI_a_family"/>
    <property type="match status" value="2"/>
</dbReference>
<dbReference type="Proteomes" id="UP000235388">
    <property type="component" value="Unassembled WGS sequence"/>
</dbReference>
<dbReference type="InterPro" id="IPR017937">
    <property type="entry name" value="Thioredoxin_CS"/>
</dbReference>
<dbReference type="SUPFAM" id="SSF52833">
    <property type="entry name" value="Thioredoxin-like"/>
    <property type="match status" value="2"/>
</dbReference>
<reference evidence="9 10" key="1">
    <citation type="submission" date="2017-11" db="EMBL/GenBank/DDBJ databases">
        <title>De novo assembly and phasing of dikaryotic genomes from two isolates of Puccinia coronata f. sp. avenae, the causal agent of oat crown rust.</title>
        <authorList>
            <person name="Miller M.E."/>
            <person name="Zhang Y."/>
            <person name="Omidvar V."/>
            <person name="Sperschneider J."/>
            <person name="Schwessinger B."/>
            <person name="Raley C."/>
            <person name="Palmer J.M."/>
            <person name="Garnica D."/>
            <person name="Upadhyaya N."/>
            <person name="Rathjen J."/>
            <person name="Taylor J.M."/>
            <person name="Park R.F."/>
            <person name="Dodds P.N."/>
            <person name="Hirsch C.D."/>
            <person name="Kianian S.F."/>
            <person name="Figueroa M."/>
        </authorList>
    </citation>
    <scope>NUCLEOTIDE SEQUENCE [LARGE SCALE GENOMIC DNA]</scope>
    <source>
        <strain evidence="8">12NC29</strain>
        <strain evidence="7">12SD80</strain>
    </source>
</reference>
<protein>
    <recommendedName>
        <fullName evidence="6">Thioredoxin domain-containing protein</fullName>
    </recommendedName>
</protein>
<dbReference type="OrthoDB" id="72053at2759"/>
<feature type="domain" description="Thioredoxin" evidence="6">
    <location>
        <begin position="197"/>
        <end position="330"/>
    </location>
</feature>
<feature type="compositionally biased region" description="Low complexity" evidence="3">
    <location>
        <begin position="169"/>
        <end position="183"/>
    </location>
</feature>
<keyword evidence="9" id="KW-1185">Reference proteome</keyword>